<evidence type="ECO:0000259" key="19">
    <source>
        <dbReference type="SMART" id="SM00955"/>
    </source>
</evidence>
<reference evidence="20" key="1">
    <citation type="submission" date="2021-12" db="EMBL/GenBank/DDBJ databases">
        <authorList>
            <person name="King R."/>
        </authorList>
    </citation>
    <scope>NUCLEOTIDE SEQUENCE</scope>
</reference>
<keyword evidence="11" id="KW-0269">Exonuclease</keyword>
<feature type="domain" description="RNB" evidence="19">
    <location>
        <begin position="463"/>
        <end position="795"/>
    </location>
</feature>
<dbReference type="FunFam" id="3.40.50.1010:FF:000010">
    <property type="entry name" value="Exosome complex exonuclease DIS3"/>
    <property type="match status" value="1"/>
</dbReference>
<dbReference type="SMART" id="SM00955">
    <property type="entry name" value="RNB"/>
    <property type="match status" value="1"/>
</dbReference>
<dbReference type="FunFam" id="2.40.50.140:FF:000125">
    <property type="entry name" value="exosome complex exonuclease RRP44 isoform X1"/>
    <property type="match status" value="1"/>
</dbReference>
<evidence type="ECO:0000256" key="9">
    <source>
        <dbReference type="ARBA" id="ARBA00022801"/>
    </source>
</evidence>
<dbReference type="GO" id="GO:0071031">
    <property type="term" value="P:nuclear mRNA surveillance of mRNA 3'-end processing"/>
    <property type="evidence" value="ECO:0007669"/>
    <property type="project" value="TreeGrafter"/>
</dbReference>
<dbReference type="GO" id="GO:0071034">
    <property type="term" value="P:CUT catabolic process"/>
    <property type="evidence" value="ECO:0007669"/>
    <property type="project" value="UniProtKB-ARBA"/>
</dbReference>
<dbReference type="PROSITE" id="PS01175">
    <property type="entry name" value="RIBONUCLEASE_II"/>
    <property type="match status" value="1"/>
</dbReference>
<dbReference type="Pfam" id="PF17216">
    <property type="entry name" value="Rrp44_CSD1"/>
    <property type="match status" value="1"/>
</dbReference>
<dbReference type="GO" id="GO:0000176">
    <property type="term" value="C:nuclear exosome (RNase complex)"/>
    <property type="evidence" value="ECO:0007669"/>
    <property type="project" value="TreeGrafter"/>
</dbReference>
<evidence type="ECO:0000259" key="18">
    <source>
        <dbReference type="SMART" id="SM00670"/>
    </source>
</evidence>
<keyword evidence="7" id="KW-0540">Nuclease</keyword>
<dbReference type="SUPFAM" id="SSF50249">
    <property type="entry name" value="Nucleic acid-binding proteins"/>
    <property type="match status" value="3"/>
</dbReference>
<dbReference type="SMART" id="SM00670">
    <property type="entry name" value="PINc"/>
    <property type="match status" value="1"/>
</dbReference>
<dbReference type="FunFam" id="2.40.50.690:FF:000010">
    <property type="entry name" value="Rrp44p homologue, putative"/>
    <property type="match status" value="1"/>
</dbReference>
<dbReference type="Proteomes" id="UP001152759">
    <property type="component" value="Chromosome 2"/>
</dbReference>
<evidence type="ECO:0000256" key="7">
    <source>
        <dbReference type="ARBA" id="ARBA00022722"/>
    </source>
</evidence>
<dbReference type="InterPro" id="IPR029060">
    <property type="entry name" value="PIN-like_dom_sf"/>
</dbReference>
<sequence>MLTSKTFLRKTKKGNILKIVREHYLREDIWCGSKVCSECCAKTDDQVLDENPTIACTKHNYGHYLVLDTNVVLDQIDVLEEDVLKNVIILQTVIDEVKHRSSTIYKRLKDVIGDGRRKFYVFVNEHHQDTYIEREQGESINDRNDRAIRTAALWYQKHLKAFPTQKDKRKGIKVILLTDDRKNREEAIKSGLIASSVEDYVEQLTDAKGIGDKLSKRNFTSDISEKDATYPSHLTPAQIHDGIKNGQLIQGSFQASRENYLEGQVNTEKFEKPILVQGRAGLNRAIDGDTVAVELLPEAEWTAPSDIVLQDDETADPEELNEKENLIKEVKVVEKRPTGKIVGIVRRKWRQYCGILQANPMVGSVRNIFVPADRKIPKIRIETRQYELLVSQRIIVAIDSWPRTSRYPLGHFVRALGKIGDKETENEVLLLEHDVPHSKFSDLVLSFLPKMPWIITPEDLKQRVDLRGIDICSVDPPGCTDIDDALHCRPLENGNYEVGVHIADVSHFIRPGTALDNEAASRATTVYLVDKRIDMVPELLSSNLCSLRGNEERFAFSCVWEITKDAKIIHTKFHKSVICSKAAMTYEEAQNIIDDKSQNHSIAVSLRGLNSLAKILKRRRIENGALVLASPEIRFQVDSETHDPIDVEAKKMRETNSMVEEFMLLANISVAEKILQEFPECALLRRHPVPPLPNFDPLIKAGRNQGFEIDVSSGKALADSLDRAHKSDNPYFNTMLRILATRCMMQAVYFASGMLQQEEFFHYGLAAPIYTHFTSPIRRYADIIVHRLLAACIGADKTYGDLLNKQKTQECCHNLNYRNRMAQYAGRASVALHTHLFFRNKIQDEEGYVLFVRKNALQILIPKYGLEGTLYLVPATGQPTANFVYNEEDQSQRCGNIVFHAFDPVTVQLSLDRSNVQHEKLVLKMVKPFIKDFSVPSVQANTGDAVASDDKMDLDVPQTLPEVETPSKRKESETETAQSKKSKKKKKSKN</sequence>
<name>A0A9P0A6K9_BEMTA</name>
<keyword evidence="6" id="KW-0698">rRNA processing</keyword>
<evidence type="ECO:0000256" key="15">
    <source>
        <dbReference type="ARBA" id="ARBA00077930"/>
    </source>
</evidence>
<evidence type="ECO:0000256" key="14">
    <source>
        <dbReference type="ARBA" id="ARBA00077221"/>
    </source>
</evidence>
<evidence type="ECO:0000256" key="5">
    <source>
        <dbReference type="ARBA" id="ARBA00022490"/>
    </source>
</evidence>
<dbReference type="AlphaFoldDB" id="A0A9P0A6K9"/>
<dbReference type="Pfam" id="PF17215">
    <property type="entry name" value="Rrp44_S1"/>
    <property type="match status" value="1"/>
</dbReference>
<evidence type="ECO:0000256" key="8">
    <source>
        <dbReference type="ARBA" id="ARBA00022759"/>
    </source>
</evidence>
<feature type="compositionally biased region" description="Basic residues" evidence="17">
    <location>
        <begin position="980"/>
        <end position="990"/>
    </location>
</feature>
<dbReference type="Gene3D" id="2.40.50.140">
    <property type="entry name" value="Nucleic acid-binding proteins"/>
    <property type="match status" value="1"/>
</dbReference>
<dbReference type="GO" id="GO:0000175">
    <property type="term" value="F:3'-5'-RNA exonuclease activity"/>
    <property type="evidence" value="ECO:0007669"/>
    <property type="project" value="UniProtKB-ARBA"/>
</dbReference>
<evidence type="ECO:0000256" key="11">
    <source>
        <dbReference type="ARBA" id="ARBA00022839"/>
    </source>
</evidence>
<evidence type="ECO:0000256" key="2">
    <source>
        <dbReference type="ARBA" id="ARBA00004496"/>
    </source>
</evidence>
<dbReference type="EMBL" id="OU963863">
    <property type="protein sequence ID" value="CAH0385157.1"/>
    <property type="molecule type" value="Genomic_DNA"/>
</dbReference>
<evidence type="ECO:0000256" key="17">
    <source>
        <dbReference type="SAM" id="MobiDB-lite"/>
    </source>
</evidence>
<dbReference type="GO" id="GO:0003723">
    <property type="term" value="F:RNA binding"/>
    <property type="evidence" value="ECO:0007669"/>
    <property type="project" value="UniProtKB-KW"/>
</dbReference>
<proteinExistence type="inferred from homology"/>
<gene>
    <name evidence="20" type="ORF">BEMITA_LOCUS4412</name>
</gene>
<dbReference type="InterPro" id="IPR033771">
    <property type="entry name" value="Rrp44_CSD1"/>
</dbReference>
<dbReference type="GO" id="GO:0000177">
    <property type="term" value="C:cytoplasmic exosome (RNase complex)"/>
    <property type="evidence" value="ECO:0007669"/>
    <property type="project" value="TreeGrafter"/>
</dbReference>
<keyword evidence="13" id="KW-0539">Nucleus</keyword>
<evidence type="ECO:0000256" key="16">
    <source>
        <dbReference type="RuleBase" id="RU003901"/>
    </source>
</evidence>
<dbReference type="GO" id="GO:0005730">
    <property type="term" value="C:nucleolus"/>
    <property type="evidence" value="ECO:0007669"/>
    <property type="project" value="UniProtKB-SubCell"/>
</dbReference>
<keyword evidence="8" id="KW-0255">Endonuclease</keyword>
<dbReference type="Gene3D" id="3.40.50.1010">
    <property type="entry name" value="5'-nuclease"/>
    <property type="match status" value="1"/>
</dbReference>
<evidence type="ECO:0000256" key="13">
    <source>
        <dbReference type="ARBA" id="ARBA00023242"/>
    </source>
</evidence>
<keyword evidence="21" id="KW-1185">Reference proteome</keyword>
<dbReference type="InterPro" id="IPR022966">
    <property type="entry name" value="RNase_II/R_CS"/>
</dbReference>
<dbReference type="GO" id="GO:0006364">
    <property type="term" value="P:rRNA processing"/>
    <property type="evidence" value="ECO:0007669"/>
    <property type="project" value="UniProtKB-KW"/>
</dbReference>
<dbReference type="InterPro" id="IPR033770">
    <property type="entry name" value="RRP44_S1"/>
</dbReference>
<dbReference type="SUPFAM" id="SSF88723">
    <property type="entry name" value="PIN domain-like"/>
    <property type="match status" value="1"/>
</dbReference>
<dbReference type="CDD" id="cd09862">
    <property type="entry name" value="PIN_Rrp44-like"/>
    <property type="match status" value="1"/>
</dbReference>
<dbReference type="InterPro" id="IPR012340">
    <property type="entry name" value="NA-bd_OB-fold"/>
</dbReference>
<comment type="cofactor">
    <cofactor evidence="1">
        <name>Mg(2+)</name>
        <dbReference type="ChEBI" id="CHEBI:18420"/>
    </cofactor>
</comment>
<dbReference type="InterPro" id="IPR050180">
    <property type="entry name" value="RNR_Ribonuclease"/>
</dbReference>
<evidence type="ECO:0000256" key="12">
    <source>
        <dbReference type="ARBA" id="ARBA00022884"/>
    </source>
</evidence>
<dbReference type="GO" id="GO:0004519">
    <property type="term" value="F:endonuclease activity"/>
    <property type="evidence" value="ECO:0007669"/>
    <property type="project" value="UniProtKB-KW"/>
</dbReference>
<dbReference type="Gene3D" id="2.40.50.700">
    <property type="match status" value="1"/>
</dbReference>
<keyword evidence="12" id="KW-0694">RNA-binding</keyword>
<comment type="similarity">
    <text evidence="4 16">Belongs to the RNR ribonuclease family.</text>
</comment>
<evidence type="ECO:0000256" key="10">
    <source>
        <dbReference type="ARBA" id="ARBA00022835"/>
    </source>
</evidence>
<feature type="region of interest" description="Disordered" evidence="17">
    <location>
        <begin position="942"/>
        <end position="990"/>
    </location>
</feature>
<evidence type="ECO:0000256" key="1">
    <source>
        <dbReference type="ARBA" id="ARBA00001946"/>
    </source>
</evidence>
<comment type="subcellular location">
    <subcellularLocation>
        <location evidence="2">Cytoplasm</location>
    </subcellularLocation>
    <subcellularLocation>
        <location evidence="3">Nucleus</location>
        <location evidence="3">Nucleolus</location>
    </subcellularLocation>
</comment>
<dbReference type="Gene3D" id="2.40.50.690">
    <property type="match status" value="1"/>
</dbReference>
<dbReference type="InterPro" id="IPR002716">
    <property type="entry name" value="PIN_dom"/>
</dbReference>
<dbReference type="GO" id="GO:0016075">
    <property type="term" value="P:rRNA catabolic process"/>
    <property type="evidence" value="ECO:0007669"/>
    <property type="project" value="TreeGrafter"/>
</dbReference>
<feature type="domain" description="PIN" evidence="18">
    <location>
        <begin position="63"/>
        <end position="185"/>
    </location>
</feature>
<dbReference type="PANTHER" id="PTHR23355">
    <property type="entry name" value="RIBONUCLEASE"/>
    <property type="match status" value="1"/>
</dbReference>
<organism evidence="20 21">
    <name type="scientific">Bemisia tabaci</name>
    <name type="common">Sweetpotato whitefly</name>
    <name type="synonym">Aleurodes tabaci</name>
    <dbReference type="NCBI Taxonomy" id="7038"/>
    <lineage>
        <taxon>Eukaryota</taxon>
        <taxon>Metazoa</taxon>
        <taxon>Ecdysozoa</taxon>
        <taxon>Arthropoda</taxon>
        <taxon>Hexapoda</taxon>
        <taxon>Insecta</taxon>
        <taxon>Pterygota</taxon>
        <taxon>Neoptera</taxon>
        <taxon>Paraneoptera</taxon>
        <taxon>Hemiptera</taxon>
        <taxon>Sternorrhyncha</taxon>
        <taxon>Aleyrodoidea</taxon>
        <taxon>Aleyrodidae</taxon>
        <taxon>Aleyrodinae</taxon>
        <taxon>Bemisia</taxon>
    </lineage>
</organism>
<dbReference type="InterPro" id="IPR041505">
    <property type="entry name" value="Dis3_CSD2"/>
</dbReference>
<dbReference type="KEGG" id="btab:109030977"/>
<dbReference type="FunFam" id="2.40.50.700:FF:000001">
    <property type="entry name" value="Exosome complex exonuclease exoribonuclease (Rrp44)"/>
    <property type="match status" value="1"/>
</dbReference>
<dbReference type="Pfam" id="PF00773">
    <property type="entry name" value="RNB"/>
    <property type="match status" value="1"/>
</dbReference>
<evidence type="ECO:0000313" key="21">
    <source>
        <dbReference type="Proteomes" id="UP001152759"/>
    </source>
</evidence>
<evidence type="ECO:0000313" key="20">
    <source>
        <dbReference type="EMBL" id="CAH0385157.1"/>
    </source>
</evidence>
<evidence type="ECO:0000256" key="4">
    <source>
        <dbReference type="ARBA" id="ARBA00005785"/>
    </source>
</evidence>
<accession>A0A9P0A6K9</accession>
<keyword evidence="9" id="KW-0378">Hydrolase</keyword>
<protein>
    <recommendedName>
        <fullName evidence="14">Protein DIS3 homolog</fullName>
    </recommendedName>
    <alternativeName>
        <fullName evidence="15">Ribosomal RNA-processing protein 44</fullName>
    </alternativeName>
</protein>
<dbReference type="Pfam" id="PF17849">
    <property type="entry name" value="OB_Dis3"/>
    <property type="match status" value="1"/>
</dbReference>
<keyword evidence="10" id="KW-0271">Exosome</keyword>
<keyword evidence="5" id="KW-0963">Cytoplasm</keyword>
<dbReference type="InterPro" id="IPR001900">
    <property type="entry name" value="RNase_II/R"/>
</dbReference>
<evidence type="ECO:0000256" key="6">
    <source>
        <dbReference type="ARBA" id="ARBA00022552"/>
    </source>
</evidence>
<dbReference type="PANTHER" id="PTHR23355:SF35">
    <property type="entry name" value="EXOSOME COMPLEX EXONUCLEASE RRP44"/>
    <property type="match status" value="1"/>
</dbReference>
<evidence type="ECO:0000256" key="3">
    <source>
        <dbReference type="ARBA" id="ARBA00004604"/>
    </source>
</evidence>
<dbReference type="Pfam" id="PF13638">
    <property type="entry name" value="PIN_4"/>
    <property type="match status" value="1"/>
</dbReference>